<dbReference type="GO" id="GO:0006355">
    <property type="term" value="P:regulation of DNA-templated transcription"/>
    <property type="evidence" value="ECO:0007669"/>
    <property type="project" value="InterPro"/>
</dbReference>
<dbReference type="EMBL" id="NDYC01000019">
    <property type="protein sequence ID" value="OXZ27612.1"/>
    <property type="molecule type" value="Genomic_DNA"/>
</dbReference>
<accession>A0A233V5E6</accession>
<dbReference type="GO" id="GO:0032993">
    <property type="term" value="C:protein-DNA complex"/>
    <property type="evidence" value="ECO:0007669"/>
    <property type="project" value="TreeGrafter"/>
</dbReference>
<dbReference type="AlphaFoldDB" id="A0A233V5E6"/>
<dbReference type="GO" id="GO:0000976">
    <property type="term" value="F:transcription cis-regulatory region binding"/>
    <property type="evidence" value="ECO:0007669"/>
    <property type="project" value="TreeGrafter"/>
</dbReference>
<dbReference type="RefSeq" id="WP_094205727.1">
    <property type="nucleotide sequence ID" value="NZ_AP031486.1"/>
</dbReference>
<dbReference type="Gene3D" id="3.40.50.2300">
    <property type="match status" value="1"/>
</dbReference>
<gene>
    <name evidence="11" type="ORF">B9N49_04605</name>
    <name evidence="12" type="ORF">B9N55_05930</name>
    <name evidence="13" type="ORF">CJ208_08735</name>
    <name evidence="10" type="ORF">KIA07_00455</name>
</gene>
<keyword evidence="1 6" id="KW-0597">Phosphoprotein</keyword>
<reference evidence="14 15" key="2">
    <citation type="submission" date="2017-04" db="EMBL/GenBank/DDBJ databases">
        <title>Finegoldia magna isolated from orthopedic joint implant-associated infections.</title>
        <authorList>
            <person name="Bjorklund S."/>
            <person name="Bruggemann H."/>
            <person name="Jensen A."/>
            <person name="Hellmark B."/>
            <person name="Soderquist B."/>
        </authorList>
    </citation>
    <scope>NUCLEOTIDE SEQUENCE [LARGE SCALE GENOMIC DNA]</scope>
    <source>
        <strain evidence="15">12T273</strain>
        <strain evidence="14">CCUG 54800</strain>
    </source>
</reference>
<feature type="domain" description="OmpR/PhoB-type" evidence="9">
    <location>
        <begin position="134"/>
        <end position="235"/>
    </location>
</feature>
<dbReference type="InterPro" id="IPR001867">
    <property type="entry name" value="OmpR/PhoB-type_DNA-bd"/>
</dbReference>
<protein>
    <submittedName>
        <fullName evidence="11">DNA-binding response regulator</fullName>
    </submittedName>
    <submittedName>
        <fullName evidence="10">Response regulator transcription factor</fullName>
    </submittedName>
</protein>
<dbReference type="InterPro" id="IPR011006">
    <property type="entry name" value="CheY-like_superfamily"/>
</dbReference>
<dbReference type="Proteomes" id="UP000215413">
    <property type="component" value="Unassembled WGS sequence"/>
</dbReference>
<evidence type="ECO:0000256" key="1">
    <source>
        <dbReference type="ARBA" id="ARBA00022553"/>
    </source>
</evidence>
<dbReference type="PROSITE" id="PS50110">
    <property type="entry name" value="RESPONSE_REGULATORY"/>
    <property type="match status" value="1"/>
</dbReference>
<dbReference type="SUPFAM" id="SSF46894">
    <property type="entry name" value="C-terminal effector domain of the bipartite response regulators"/>
    <property type="match status" value="1"/>
</dbReference>
<evidence type="ECO:0000256" key="7">
    <source>
        <dbReference type="PROSITE-ProRule" id="PRU01091"/>
    </source>
</evidence>
<dbReference type="InterPro" id="IPR039420">
    <property type="entry name" value="WalR-like"/>
</dbReference>
<dbReference type="InterPro" id="IPR001789">
    <property type="entry name" value="Sig_transdc_resp-reg_receiver"/>
</dbReference>
<organism evidence="11 14">
    <name type="scientific">Finegoldia magna</name>
    <name type="common">Peptostreptococcus magnus</name>
    <dbReference type="NCBI Taxonomy" id="1260"/>
    <lineage>
        <taxon>Bacteria</taxon>
        <taxon>Bacillati</taxon>
        <taxon>Bacillota</taxon>
        <taxon>Tissierellia</taxon>
        <taxon>Tissierellales</taxon>
        <taxon>Peptoniphilaceae</taxon>
        <taxon>Finegoldia</taxon>
    </lineage>
</organism>
<keyword evidence="2" id="KW-0902">Two-component regulatory system</keyword>
<evidence type="ECO:0000259" key="9">
    <source>
        <dbReference type="PROSITE" id="PS51755"/>
    </source>
</evidence>
<evidence type="ECO:0000256" key="6">
    <source>
        <dbReference type="PROSITE-ProRule" id="PRU00169"/>
    </source>
</evidence>
<evidence type="ECO:0000256" key="3">
    <source>
        <dbReference type="ARBA" id="ARBA00023015"/>
    </source>
</evidence>
<keyword evidence="5" id="KW-0804">Transcription</keyword>
<dbReference type="SMART" id="SM00448">
    <property type="entry name" value="REC"/>
    <property type="match status" value="1"/>
</dbReference>
<dbReference type="CDD" id="cd17574">
    <property type="entry name" value="REC_OmpR"/>
    <property type="match status" value="1"/>
</dbReference>
<keyword evidence="3" id="KW-0805">Transcription regulation</keyword>
<dbReference type="PANTHER" id="PTHR48111:SF73">
    <property type="entry name" value="ALKALINE PHOSPHATASE SYNTHESIS TRANSCRIPTIONAL REGULATORY PROTEIN PHOP"/>
    <property type="match status" value="1"/>
</dbReference>
<evidence type="ECO:0000313" key="14">
    <source>
        <dbReference type="Proteomes" id="UP000215413"/>
    </source>
</evidence>
<dbReference type="EMBL" id="JAHAIK010000001">
    <property type="protein sequence ID" value="MBS5964125.1"/>
    <property type="molecule type" value="Genomic_DNA"/>
</dbReference>
<dbReference type="SMART" id="SM00862">
    <property type="entry name" value="Trans_reg_C"/>
    <property type="match status" value="1"/>
</dbReference>
<dbReference type="SUPFAM" id="SSF52172">
    <property type="entry name" value="CheY-like"/>
    <property type="match status" value="1"/>
</dbReference>
<dbReference type="Pfam" id="PF00486">
    <property type="entry name" value="Trans_reg_C"/>
    <property type="match status" value="1"/>
</dbReference>
<evidence type="ECO:0000313" key="10">
    <source>
        <dbReference type="EMBL" id="MBS5964125.1"/>
    </source>
</evidence>
<dbReference type="EMBL" id="NDYE01000012">
    <property type="protein sequence ID" value="OXZ32355.1"/>
    <property type="molecule type" value="Genomic_DNA"/>
</dbReference>
<dbReference type="EMBL" id="PNHD01000018">
    <property type="protein sequence ID" value="PMC59394.1"/>
    <property type="molecule type" value="Genomic_DNA"/>
</dbReference>
<dbReference type="PROSITE" id="PS51755">
    <property type="entry name" value="OMPR_PHOB"/>
    <property type="match status" value="1"/>
</dbReference>
<evidence type="ECO:0000259" key="8">
    <source>
        <dbReference type="PROSITE" id="PS50110"/>
    </source>
</evidence>
<feature type="domain" description="Response regulatory" evidence="8">
    <location>
        <begin position="10"/>
        <end position="123"/>
    </location>
</feature>
<dbReference type="Proteomes" id="UP000215546">
    <property type="component" value="Unassembled WGS sequence"/>
</dbReference>
<reference evidence="11" key="1">
    <citation type="journal article" date="2017" name="J. Clin. Microbiol.">
        <title>Finegoldia magna Isolated from Orthopedic Joint Implant-Associated Infections.</title>
        <authorList>
            <person name="Soderquist B."/>
            <person name="Bjorklund S."/>
            <person name="Hellmark B."/>
            <person name="Jensen A."/>
            <person name="Bruggemann H."/>
        </authorList>
    </citation>
    <scope>NUCLEOTIDE SEQUENCE</scope>
    <source>
        <strain evidence="12">12T273</strain>
        <strain evidence="11">CCUG 54800</strain>
    </source>
</reference>
<evidence type="ECO:0000313" key="15">
    <source>
        <dbReference type="Proteomes" id="UP000215546"/>
    </source>
</evidence>
<reference evidence="10" key="4">
    <citation type="submission" date="2021-02" db="EMBL/GenBank/DDBJ databases">
        <title>Infant gut strain persistence is associated with maternal origin, phylogeny, and functional potential including surface adhesion and iron acquisition.</title>
        <authorList>
            <person name="Lou Y.C."/>
        </authorList>
    </citation>
    <scope>NUCLEOTIDE SEQUENCE</scope>
    <source>
        <strain evidence="10">L3_058_000G1_dasL3_058_000G1_concoct_72</strain>
    </source>
</reference>
<dbReference type="CDD" id="cd00383">
    <property type="entry name" value="trans_reg_C"/>
    <property type="match status" value="1"/>
</dbReference>
<evidence type="ECO:0000256" key="2">
    <source>
        <dbReference type="ARBA" id="ARBA00023012"/>
    </source>
</evidence>
<dbReference type="Proteomes" id="UP000235723">
    <property type="component" value="Unassembled WGS sequence"/>
</dbReference>
<dbReference type="GO" id="GO:0000156">
    <property type="term" value="F:phosphorelay response regulator activity"/>
    <property type="evidence" value="ECO:0007669"/>
    <property type="project" value="TreeGrafter"/>
</dbReference>
<evidence type="ECO:0000313" key="16">
    <source>
        <dbReference type="Proteomes" id="UP000235723"/>
    </source>
</evidence>
<dbReference type="InterPro" id="IPR036388">
    <property type="entry name" value="WH-like_DNA-bd_sf"/>
</dbReference>
<evidence type="ECO:0000313" key="12">
    <source>
        <dbReference type="EMBL" id="OXZ32355.1"/>
    </source>
</evidence>
<dbReference type="FunFam" id="3.40.50.2300:FF:000001">
    <property type="entry name" value="DNA-binding response regulator PhoB"/>
    <property type="match status" value="1"/>
</dbReference>
<comment type="caution">
    <text evidence="11">The sequence shown here is derived from an EMBL/GenBank/DDBJ whole genome shotgun (WGS) entry which is preliminary data.</text>
</comment>
<feature type="DNA-binding region" description="OmpR/PhoB-type" evidence="7">
    <location>
        <begin position="134"/>
        <end position="235"/>
    </location>
</feature>
<proteinExistence type="predicted"/>
<sequence length="239" mass="27536">MFKENLTDIKILIVEDEKNISNAERKYLEVEGFQVDQAFDGQEAITMINTTDYSLIILDLMLPKVSGEKVMEVIRSRTETPVIMVTAKVDESEILEGLKLGADDYITKPFSLKILVQKVKTILRRVEKLGLPKSEKIYFDNGRVSISFEDNTFIKDGESINLTSNEFQIIKTLFSNPNKIFTRDEIIELSFGYDYEAFDRAIDTHIKNIRHKIEDNPKKPRYIKTIYGVGYKLGVYDEA</sequence>
<dbReference type="GO" id="GO:0005829">
    <property type="term" value="C:cytosol"/>
    <property type="evidence" value="ECO:0007669"/>
    <property type="project" value="TreeGrafter"/>
</dbReference>
<reference evidence="13 16" key="3">
    <citation type="submission" date="2017-09" db="EMBL/GenBank/DDBJ databases">
        <title>Bacterial strain isolated from the female urinary microbiota.</title>
        <authorList>
            <person name="Thomas-White K."/>
            <person name="Kumar N."/>
            <person name="Forster S."/>
            <person name="Putonti C."/>
            <person name="Lawley T."/>
            <person name="Wolfe A.J."/>
        </authorList>
    </citation>
    <scope>NUCLEOTIDE SEQUENCE [LARGE SCALE GENOMIC DNA]</scope>
    <source>
        <strain evidence="13 16">UMB0115</strain>
    </source>
</reference>
<dbReference type="PANTHER" id="PTHR48111">
    <property type="entry name" value="REGULATOR OF RPOS"/>
    <property type="match status" value="1"/>
</dbReference>
<keyword evidence="4 7" id="KW-0238">DNA-binding</keyword>
<dbReference type="Proteomes" id="UP000730862">
    <property type="component" value="Unassembled WGS sequence"/>
</dbReference>
<evidence type="ECO:0000313" key="11">
    <source>
        <dbReference type="EMBL" id="OXZ27612.1"/>
    </source>
</evidence>
<dbReference type="Gene3D" id="1.10.10.10">
    <property type="entry name" value="Winged helix-like DNA-binding domain superfamily/Winged helix DNA-binding domain"/>
    <property type="match status" value="1"/>
</dbReference>
<dbReference type="InterPro" id="IPR016032">
    <property type="entry name" value="Sig_transdc_resp-reg_C-effctor"/>
</dbReference>
<feature type="modified residue" description="4-aspartylphosphate" evidence="6">
    <location>
        <position position="59"/>
    </location>
</feature>
<evidence type="ECO:0000256" key="4">
    <source>
        <dbReference type="ARBA" id="ARBA00023125"/>
    </source>
</evidence>
<dbReference type="Pfam" id="PF00072">
    <property type="entry name" value="Response_reg"/>
    <property type="match status" value="1"/>
</dbReference>
<evidence type="ECO:0000256" key="5">
    <source>
        <dbReference type="ARBA" id="ARBA00023163"/>
    </source>
</evidence>
<name>A0A233V5E6_FINMA</name>
<evidence type="ECO:0000313" key="13">
    <source>
        <dbReference type="EMBL" id="PMC59394.1"/>
    </source>
</evidence>